<dbReference type="Pfam" id="PF05529">
    <property type="entry name" value="Bap31"/>
    <property type="match status" value="1"/>
</dbReference>
<evidence type="ECO:0000259" key="11">
    <source>
        <dbReference type="Pfam" id="PF17921"/>
    </source>
</evidence>
<dbReference type="Gene3D" id="1.10.340.70">
    <property type="match status" value="1"/>
</dbReference>
<dbReference type="InterPro" id="IPR008042">
    <property type="entry name" value="Retrotrans_Pao"/>
</dbReference>
<evidence type="ECO:0000259" key="10">
    <source>
        <dbReference type="Pfam" id="PF17917"/>
    </source>
</evidence>
<dbReference type="SUPFAM" id="SSF56672">
    <property type="entry name" value="DNA/RNA polymerases"/>
    <property type="match status" value="2"/>
</dbReference>
<evidence type="ECO:0000256" key="8">
    <source>
        <dbReference type="SAM" id="Phobius"/>
    </source>
</evidence>
<comment type="caution">
    <text evidence="13">The sequence shown here is derived from an EMBL/GenBank/DDBJ whole genome shotgun (WGS) entry which is preliminary data.</text>
</comment>
<dbReference type="CDD" id="cd00303">
    <property type="entry name" value="retropepsin_like"/>
    <property type="match status" value="1"/>
</dbReference>
<proteinExistence type="predicted"/>
<evidence type="ECO:0000313" key="13">
    <source>
        <dbReference type="EMBL" id="KAK7891093.1"/>
    </source>
</evidence>
<keyword evidence="4" id="KW-0255">Endonuclease</keyword>
<dbReference type="SUPFAM" id="SSF50630">
    <property type="entry name" value="Acid proteases"/>
    <property type="match status" value="1"/>
</dbReference>
<dbReference type="InterPro" id="IPR001969">
    <property type="entry name" value="Aspartic_peptidase_AS"/>
</dbReference>
<keyword evidence="1" id="KW-0808">Transferase</keyword>
<keyword evidence="2" id="KW-0548">Nucleotidyltransferase</keyword>
<keyword evidence="8" id="KW-1133">Transmembrane helix</keyword>
<name>A0AAW0N857_9GOBI</name>
<feature type="coiled-coil region" evidence="7">
    <location>
        <begin position="1830"/>
        <end position="1857"/>
    </location>
</feature>
<dbReference type="InterPro" id="IPR021109">
    <property type="entry name" value="Peptidase_aspartic_dom_sf"/>
</dbReference>
<accession>A0AAW0N857</accession>
<keyword evidence="8" id="KW-0472">Membrane</keyword>
<keyword evidence="6" id="KW-0695">RNA-directed DNA polymerase</keyword>
<dbReference type="Pfam" id="PF17917">
    <property type="entry name" value="RT_RNaseH"/>
    <property type="match status" value="1"/>
</dbReference>
<protein>
    <recommendedName>
        <fullName evidence="15">Reverse transcriptase</fullName>
    </recommendedName>
</protein>
<dbReference type="InterPro" id="IPR041373">
    <property type="entry name" value="RT_RNaseH"/>
</dbReference>
<feature type="domain" description="Bap31/Bap29 cytoplasmic coiled-coil" evidence="12">
    <location>
        <begin position="1830"/>
        <end position="1866"/>
    </location>
</feature>
<keyword evidence="14" id="KW-1185">Reference proteome</keyword>
<dbReference type="GO" id="GO:0004519">
    <property type="term" value="F:endonuclease activity"/>
    <property type="evidence" value="ECO:0007669"/>
    <property type="project" value="UniProtKB-KW"/>
</dbReference>
<feature type="domain" description="Integrase zinc-binding" evidence="11">
    <location>
        <begin position="493"/>
        <end position="524"/>
    </location>
</feature>
<dbReference type="InterPro" id="IPR040463">
    <property type="entry name" value="BAP29/BAP31_N"/>
</dbReference>
<evidence type="ECO:0000256" key="4">
    <source>
        <dbReference type="ARBA" id="ARBA00022759"/>
    </source>
</evidence>
<evidence type="ECO:0008006" key="15">
    <source>
        <dbReference type="Google" id="ProtNLM"/>
    </source>
</evidence>
<dbReference type="PANTHER" id="PTHR47331">
    <property type="entry name" value="PHD-TYPE DOMAIN-CONTAINING PROTEIN"/>
    <property type="match status" value="1"/>
</dbReference>
<dbReference type="Pfam" id="PF17921">
    <property type="entry name" value="Integrase_H2C2"/>
    <property type="match status" value="1"/>
</dbReference>
<reference evidence="14" key="1">
    <citation type="submission" date="2024-04" db="EMBL/GenBank/DDBJ databases">
        <title>Salinicola lusitanus LLJ914,a marine bacterium isolated from the Okinawa Trough.</title>
        <authorList>
            <person name="Li J."/>
        </authorList>
    </citation>
    <scope>NUCLEOTIDE SEQUENCE [LARGE SCALE GENOMIC DNA]</scope>
</reference>
<evidence type="ECO:0000256" key="3">
    <source>
        <dbReference type="ARBA" id="ARBA00022722"/>
    </source>
</evidence>
<evidence type="ECO:0000259" key="9">
    <source>
        <dbReference type="Pfam" id="PF05529"/>
    </source>
</evidence>
<feature type="domain" description="BAP29/BAP31 transmembrane" evidence="9">
    <location>
        <begin position="587"/>
        <end position="696"/>
    </location>
</feature>
<evidence type="ECO:0000313" key="14">
    <source>
        <dbReference type="Proteomes" id="UP001460270"/>
    </source>
</evidence>
<dbReference type="InterPro" id="IPR041672">
    <property type="entry name" value="Bap31/Bap29_C"/>
</dbReference>
<keyword evidence="5" id="KW-0378">Hydrolase</keyword>
<dbReference type="InterPro" id="IPR043502">
    <property type="entry name" value="DNA/RNA_pol_sf"/>
</dbReference>
<evidence type="ECO:0000256" key="2">
    <source>
        <dbReference type="ARBA" id="ARBA00022695"/>
    </source>
</evidence>
<feature type="coiled-coil region" evidence="7">
    <location>
        <begin position="695"/>
        <end position="761"/>
    </location>
</feature>
<keyword evidence="7" id="KW-0175">Coiled coil</keyword>
<dbReference type="GO" id="GO:0003964">
    <property type="term" value="F:RNA-directed DNA polymerase activity"/>
    <property type="evidence" value="ECO:0007669"/>
    <property type="project" value="UniProtKB-KW"/>
</dbReference>
<dbReference type="Pfam" id="PF05380">
    <property type="entry name" value="Peptidase_A17"/>
    <property type="match status" value="1"/>
</dbReference>
<keyword evidence="8" id="KW-0812">Transmembrane</keyword>
<dbReference type="PROSITE" id="PS00141">
    <property type="entry name" value="ASP_PROTEASE"/>
    <property type="match status" value="1"/>
</dbReference>
<evidence type="ECO:0000259" key="12">
    <source>
        <dbReference type="Pfam" id="PF18035"/>
    </source>
</evidence>
<dbReference type="Proteomes" id="UP001460270">
    <property type="component" value="Unassembled WGS sequence"/>
</dbReference>
<dbReference type="CDD" id="cd01644">
    <property type="entry name" value="RT_pepA17"/>
    <property type="match status" value="1"/>
</dbReference>
<dbReference type="Gene3D" id="3.10.20.370">
    <property type="match status" value="1"/>
</dbReference>
<dbReference type="Pfam" id="PF18035">
    <property type="entry name" value="Bap31_Bap29_C"/>
    <property type="match status" value="1"/>
</dbReference>
<dbReference type="PANTHER" id="PTHR47331:SF6">
    <property type="entry name" value="DOUBLECORTIN DOMAIN-CONTAINING PROTEIN"/>
    <property type="match status" value="1"/>
</dbReference>
<dbReference type="GO" id="GO:0004190">
    <property type="term" value="F:aspartic-type endopeptidase activity"/>
    <property type="evidence" value="ECO:0007669"/>
    <property type="project" value="InterPro"/>
</dbReference>
<feature type="transmembrane region" description="Helical" evidence="8">
    <location>
        <begin position="609"/>
        <end position="629"/>
    </location>
</feature>
<feature type="transmembrane region" description="Helical" evidence="8">
    <location>
        <begin position="453"/>
        <end position="473"/>
    </location>
</feature>
<dbReference type="Gene3D" id="1.20.5.110">
    <property type="match status" value="1"/>
</dbReference>
<evidence type="ECO:0000256" key="5">
    <source>
        <dbReference type="ARBA" id="ARBA00022801"/>
    </source>
</evidence>
<dbReference type="FunFam" id="3.10.20.370:FF:000001">
    <property type="entry name" value="Retrovirus-related Pol polyprotein from transposon 17.6-like protein"/>
    <property type="match status" value="1"/>
</dbReference>
<feature type="domain" description="Reverse transcriptase RNase H-like" evidence="10">
    <location>
        <begin position="294"/>
        <end position="390"/>
    </location>
</feature>
<organism evidence="13 14">
    <name type="scientific">Mugilogobius chulae</name>
    <name type="common">yellowstripe goby</name>
    <dbReference type="NCBI Taxonomy" id="88201"/>
    <lineage>
        <taxon>Eukaryota</taxon>
        <taxon>Metazoa</taxon>
        <taxon>Chordata</taxon>
        <taxon>Craniata</taxon>
        <taxon>Vertebrata</taxon>
        <taxon>Euteleostomi</taxon>
        <taxon>Actinopterygii</taxon>
        <taxon>Neopterygii</taxon>
        <taxon>Teleostei</taxon>
        <taxon>Neoteleostei</taxon>
        <taxon>Acanthomorphata</taxon>
        <taxon>Gobiaria</taxon>
        <taxon>Gobiiformes</taxon>
        <taxon>Gobioidei</taxon>
        <taxon>Gobiidae</taxon>
        <taxon>Gobionellinae</taxon>
        <taxon>Mugilogobius</taxon>
    </lineage>
</organism>
<dbReference type="InterPro" id="IPR041588">
    <property type="entry name" value="Integrase_H2C2"/>
</dbReference>
<dbReference type="CDD" id="cd09274">
    <property type="entry name" value="RNase_HI_RT_Ty3"/>
    <property type="match status" value="1"/>
</dbReference>
<keyword evidence="3" id="KW-0540">Nuclease</keyword>
<evidence type="ECO:0000256" key="7">
    <source>
        <dbReference type="SAM" id="Coils"/>
    </source>
</evidence>
<evidence type="ECO:0000256" key="1">
    <source>
        <dbReference type="ARBA" id="ARBA00022679"/>
    </source>
</evidence>
<dbReference type="GO" id="GO:0006508">
    <property type="term" value="P:proteolysis"/>
    <property type="evidence" value="ECO:0007669"/>
    <property type="project" value="InterPro"/>
</dbReference>
<evidence type="ECO:0000256" key="6">
    <source>
        <dbReference type="ARBA" id="ARBA00022918"/>
    </source>
</evidence>
<gene>
    <name evidence="13" type="ORF">WMY93_023056</name>
</gene>
<sequence length="1866" mass="210598">MYNTSLIRNTPINCLLDTGSQVTTIPESFYNAHLSDHQLKPLDDLLEVEGANGQAVPYLGYINLDITFPPDFLGAPVDVATLALVVPDIKSHQPFVLIGTNTLDIVYTVHTEHTPDFHPVPYGYRAVLQVLEYRHKMNREDHHGVVKLNSATPQIIPAGQTILLEGIAVAHSLQTERAVMVEHPTSFHLPGGLMIQSCLVDFSSQHPVLLPVPVTNETDHDVILPACALLAEISAFQSVSCASQSTPESTSTTLSEPLFDYNFGDSPLTPEWKSRIIQNSTFLPSPTRRNLTCYTPTLATGLGAVLYQEQEGQKRVIAYASRGLSRSESRYPAHKLEFLALKWAVTEKFSDYLYGTSFTVVTDSNPLTYLLTSAKLDATSYRWLSALSTYSFKIIYRAGRQNTDADALSRRPHGNLTSDLLSEKKKNESSDLQNIIWTLPTSSPLINIQFKRFLTAISFAVLLIKLLTILSFIPCQCPLTAYQTASLLTSSSHLHDQMGHMGIERTLDLVRNRFYWPRMANDVQTKHLRSVEPAQQHAPVCHGKHINMYSRRTEQSLRKYVSETIARVDFPTLFSPRTIADSHYDSPVDGTKRWRRVFSWGIWGWLSPYWNKCFFTMIMVLIVLFLDALREVQKYSGPEPLQDAKVNPTVYDHVHMKLFRAQRNLYISGFSLFLWLIMRRVVTLLNQVAVNAESSAALQAQMDNMTNVVKQYEEDNKTLRQALLDEEKTVVAKNQQLKLEIKKLESQLKTAESDLAAYLARRDLLTAGFKVFDNRPESYLSWKSMFCNATEGLHLKASEELDLLTKWLAGESLQHALRIRAVHVNNPEAGLQRLWQRLDKSYGSPEPYTIRTCAGLSDTCGRRANDFVIEDIYGKVSMLLPTLTECDQIPDNRNEIPTPEAAAAHPHLQSISVQIPPLDPGADILLLLGRDIIEAHKVRSQVNGPSNAPYAQQLDLGWVVIGDVCLSGAHKPTVNSFKTNILSNGRPSLLTPCLSTIHIKDKYTETCPTLNVTQKELGKHIFLQTSDDDKVALSAEDALFLDIMQKELTKDEANNWVAPLPFRSPRQRLPNNREQALTRLMSLRKTLKKKPEMREHYVDFMEKIFSKGQAEPAPPLSPDQECWYLPSFGVYHPQKPGRIRVVFDSSAQCENVSLNDVLLKGPDLNNSLVGVLLRFRSDPYAVMADVEQMFYNFVVREDHRDYLRFLWFKNHDLDGEVVEFRMRVHVFGNCPSPSVAIYGLKKTAMEGEMEFGSDAREFIERHFYVDDGLKSFSSPDEAIDVLCRAQKMLAQCNIRLHKISSNCPAITNAFPSEDLAADMQGLELGQTSPPMQRSLGLGWDLASDLFKFQVTVNDKPFTKRGVLSVINSVYDPLGFAIPVIVEGRVILRDISTNVSEWDTELPKDKLTQWQLWKDSLQHLQKLEIPRMYTSIALSTAERKEIYVFCDASIKAVGAVAYLRLTNAEGDSEVGFLLGKARLSPKPDITIPRLELCAAVLAVEVAELIVDELDITFDQVSFFTDSKVVLGYISNNKRRFYVYVHNRVERIRRFTQAHQWHYVPTHLNPADLATRALPAEQLSKSTWLSGPAFLSDLKLRQVETQTFELVSPDTDSELRPEVTTFATTLSKNKLDSARFERFSSWSVLLRAMAKLQHIAQSFKNSPGSTCHGWHKCSEHFSETYLNQAKITVIRTVQRELYAEEIKTIEQGLPVKNSSPLSKLNPFIDTDGILRVSGRLKRAQLTSDETNPILVPGKHHLAQLIIRHFHEKVHHQGRHFTEGAVRAGGFWIVGGKRVISSVIYGCVTCRKLRGKQQEQIMADLPEDSCAHISGGVEAMKRQAKGLAQEYDRLLSEHHQLQNQPNAADKKDQ</sequence>
<dbReference type="EMBL" id="JBBPFD010000017">
    <property type="protein sequence ID" value="KAK7891093.1"/>
    <property type="molecule type" value="Genomic_DNA"/>
</dbReference>